<organism evidence="9 10">
    <name type="scientific">Cryobacterium luteum</name>
    <dbReference type="NCBI Taxonomy" id="1424661"/>
    <lineage>
        <taxon>Bacteria</taxon>
        <taxon>Bacillati</taxon>
        <taxon>Actinomycetota</taxon>
        <taxon>Actinomycetes</taxon>
        <taxon>Micrococcales</taxon>
        <taxon>Microbacteriaceae</taxon>
        <taxon>Cryobacterium</taxon>
    </lineage>
</organism>
<dbReference type="InterPro" id="IPR012337">
    <property type="entry name" value="RNaseH-like_sf"/>
</dbReference>
<dbReference type="FunFam" id="3.30.420.10:FF:000003">
    <property type="entry name" value="Oligoribonuclease"/>
    <property type="match status" value="1"/>
</dbReference>
<evidence type="ECO:0000256" key="3">
    <source>
        <dbReference type="ARBA" id="ARBA00022801"/>
    </source>
</evidence>
<keyword evidence="4 7" id="KW-0269">Exonuclease</keyword>
<protein>
    <recommendedName>
        <fullName evidence="6 7">Oligoribonuclease</fullName>
        <ecNumber evidence="7">3.1.-.-</ecNumber>
    </recommendedName>
</protein>
<dbReference type="STRING" id="1424661.SAMN05216281_10540"/>
<evidence type="ECO:0000256" key="8">
    <source>
        <dbReference type="SAM" id="MobiDB-lite"/>
    </source>
</evidence>
<comment type="caution">
    <text evidence="9">The sequence shown here is derived from an EMBL/GenBank/DDBJ whole genome shotgun (WGS) entry which is preliminary data.</text>
</comment>
<dbReference type="SUPFAM" id="SSF53098">
    <property type="entry name" value="Ribonuclease H-like"/>
    <property type="match status" value="1"/>
</dbReference>
<feature type="region of interest" description="Disordered" evidence="8">
    <location>
        <begin position="1"/>
        <end position="22"/>
    </location>
</feature>
<dbReference type="RefSeq" id="WP_092108750.1">
    <property type="nucleotide sequence ID" value="NZ_FOCN01000005.1"/>
</dbReference>
<dbReference type="Proteomes" id="UP000297654">
    <property type="component" value="Unassembled WGS sequence"/>
</dbReference>
<dbReference type="AlphaFoldDB" id="A0A1H8ER78"/>
<dbReference type="EC" id="3.1.-.-" evidence="7"/>
<proteinExistence type="inferred from homology"/>
<evidence type="ECO:0000256" key="7">
    <source>
        <dbReference type="HAMAP-Rule" id="MF_00045"/>
    </source>
</evidence>
<accession>A0A1H8ER78</accession>
<keyword evidence="3 7" id="KW-0378">Hydrolase</keyword>
<dbReference type="GO" id="GO:0003676">
    <property type="term" value="F:nucleic acid binding"/>
    <property type="evidence" value="ECO:0007669"/>
    <property type="project" value="InterPro"/>
</dbReference>
<dbReference type="GO" id="GO:0000175">
    <property type="term" value="F:3'-5'-RNA exonuclease activity"/>
    <property type="evidence" value="ECO:0007669"/>
    <property type="project" value="InterPro"/>
</dbReference>
<keyword evidence="10" id="KW-1185">Reference proteome</keyword>
<dbReference type="InterPro" id="IPR013520">
    <property type="entry name" value="Ribonucl_H"/>
</dbReference>
<dbReference type="Gene3D" id="3.30.420.10">
    <property type="entry name" value="Ribonuclease H-like superfamily/Ribonuclease H"/>
    <property type="match status" value="1"/>
</dbReference>
<dbReference type="GO" id="GO:0005737">
    <property type="term" value="C:cytoplasm"/>
    <property type="evidence" value="ECO:0007669"/>
    <property type="project" value="UniProtKB-SubCell"/>
</dbReference>
<dbReference type="PANTHER" id="PTHR11046">
    <property type="entry name" value="OLIGORIBONUCLEASE, MITOCHONDRIAL"/>
    <property type="match status" value="1"/>
</dbReference>
<comment type="similarity">
    <text evidence="1 7">Belongs to the oligoribonuclease family.</text>
</comment>
<feature type="compositionally biased region" description="Polar residues" evidence="8">
    <location>
        <begin position="1"/>
        <end position="21"/>
    </location>
</feature>
<dbReference type="OrthoDB" id="9801329at2"/>
<dbReference type="CDD" id="cd06135">
    <property type="entry name" value="Orn"/>
    <property type="match status" value="1"/>
</dbReference>
<evidence type="ECO:0000313" key="10">
    <source>
        <dbReference type="Proteomes" id="UP000297654"/>
    </source>
</evidence>
<gene>
    <name evidence="7" type="primary">orn</name>
    <name evidence="9" type="ORF">E3O10_14495</name>
</gene>
<comment type="subcellular location">
    <subcellularLocation>
        <location evidence="7">Cytoplasm</location>
    </subcellularLocation>
</comment>
<evidence type="ECO:0000256" key="4">
    <source>
        <dbReference type="ARBA" id="ARBA00022839"/>
    </source>
</evidence>
<dbReference type="SMART" id="SM00479">
    <property type="entry name" value="EXOIII"/>
    <property type="match status" value="1"/>
</dbReference>
<dbReference type="PANTHER" id="PTHR11046:SF0">
    <property type="entry name" value="OLIGORIBONUCLEASE, MITOCHONDRIAL"/>
    <property type="match status" value="1"/>
</dbReference>
<evidence type="ECO:0000256" key="6">
    <source>
        <dbReference type="ARBA" id="ARBA00070964"/>
    </source>
</evidence>
<feature type="active site" evidence="7">
    <location>
        <position position="147"/>
    </location>
</feature>
<dbReference type="Pfam" id="PF00929">
    <property type="entry name" value="RNase_T"/>
    <property type="match status" value="1"/>
</dbReference>
<keyword evidence="2 7" id="KW-0540">Nuclease</keyword>
<dbReference type="NCBIfam" id="NF003765">
    <property type="entry name" value="PRK05359.1"/>
    <property type="match status" value="1"/>
</dbReference>
<keyword evidence="7" id="KW-0963">Cytoplasm</keyword>
<evidence type="ECO:0000256" key="1">
    <source>
        <dbReference type="ARBA" id="ARBA00009921"/>
    </source>
</evidence>
<dbReference type="InterPro" id="IPR022894">
    <property type="entry name" value="Oligoribonuclease"/>
</dbReference>
<dbReference type="EMBL" id="SOFF01000040">
    <property type="protein sequence ID" value="TFB85766.1"/>
    <property type="molecule type" value="Genomic_DNA"/>
</dbReference>
<evidence type="ECO:0000256" key="2">
    <source>
        <dbReference type="ARBA" id="ARBA00022722"/>
    </source>
</evidence>
<evidence type="ECO:0000313" key="9">
    <source>
        <dbReference type="EMBL" id="TFB85766.1"/>
    </source>
</evidence>
<name>A0A1H8ER78_9MICO</name>
<dbReference type="InterPro" id="IPR036397">
    <property type="entry name" value="RNaseH_sf"/>
</dbReference>
<comment type="function">
    <text evidence="5 7">3'-to-5' exoribonuclease specific for small oligoribonucleotides.</text>
</comment>
<reference evidence="9 10" key="1">
    <citation type="submission" date="2019-03" db="EMBL/GenBank/DDBJ databases">
        <title>Genomics of glacier-inhabiting Cryobacterium strains.</title>
        <authorList>
            <person name="Liu Q."/>
            <person name="Xin Y.-H."/>
        </authorList>
    </citation>
    <scope>NUCLEOTIDE SEQUENCE [LARGE SCALE GENOMIC DNA]</scope>
    <source>
        <strain evidence="9 10">Hh15</strain>
    </source>
</reference>
<dbReference type="HAMAP" id="MF_00045">
    <property type="entry name" value="Oligoribonuclease"/>
    <property type="match status" value="1"/>
</dbReference>
<evidence type="ECO:0000256" key="5">
    <source>
        <dbReference type="ARBA" id="ARBA00057155"/>
    </source>
</evidence>
<sequence length="224" mass="24784">MTNSTTGEAPTTAPANSPTSKSPDRLVWIDCEMTGLDLDRDELVEIAVVITDYDLNVLDPGLDIIIKPNDSALENMGDFVRNMHTSSGLITEIPNGVSAAEAEFQVLEYVLKFIPAEQKAPLAGNSIGTDRAFLTRYMPRLDTQLHYRNVDVSSIKELARRWYPRVYFNAPTKDGGHRALADILESIRELAYYRQTVFVADPGPTSEEAKSHAADVVHLFASEV</sequence>